<evidence type="ECO:0000313" key="1">
    <source>
        <dbReference type="EMBL" id="EEC17114.1"/>
    </source>
</evidence>
<dbReference type="VEuPathDB" id="VectorBase:ISCP_016658"/>
<dbReference type="OrthoDB" id="6513201at2759"/>
<organism>
    <name type="scientific">Ixodes scapularis</name>
    <name type="common">Black-legged tick</name>
    <name type="synonym">Deer tick</name>
    <dbReference type="NCBI Taxonomy" id="6945"/>
    <lineage>
        <taxon>Eukaryota</taxon>
        <taxon>Metazoa</taxon>
        <taxon>Ecdysozoa</taxon>
        <taxon>Arthropoda</taxon>
        <taxon>Chelicerata</taxon>
        <taxon>Arachnida</taxon>
        <taxon>Acari</taxon>
        <taxon>Parasitiformes</taxon>
        <taxon>Ixodida</taxon>
        <taxon>Ixodoidea</taxon>
        <taxon>Ixodidae</taxon>
        <taxon>Ixodinae</taxon>
        <taxon>Ixodes</taxon>
    </lineage>
</organism>
<reference evidence="1 3" key="1">
    <citation type="submission" date="2008-03" db="EMBL/GenBank/DDBJ databases">
        <title>Annotation of Ixodes scapularis.</title>
        <authorList>
            <consortium name="Ixodes scapularis Genome Project Consortium"/>
            <person name="Caler E."/>
            <person name="Hannick L.I."/>
            <person name="Bidwell S."/>
            <person name="Joardar V."/>
            <person name="Thiagarajan M."/>
            <person name="Amedeo P."/>
            <person name="Galinsky K.J."/>
            <person name="Schobel S."/>
            <person name="Inman J."/>
            <person name="Hostetler J."/>
            <person name="Miller J."/>
            <person name="Hammond M."/>
            <person name="Megy K."/>
            <person name="Lawson D."/>
            <person name="Kodira C."/>
            <person name="Sutton G."/>
            <person name="Meyer J."/>
            <person name="Hill C.A."/>
            <person name="Birren B."/>
            <person name="Nene V."/>
            <person name="Collins F."/>
            <person name="Alarcon-Chaidez F."/>
            <person name="Wikel S."/>
            <person name="Strausberg R."/>
        </authorList>
    </citation>
    <scope>NUCLEOTIDE SEQUENCE [LARGE SCALE GENOMIC DNA]</scope>
    <source>
        <strain evidence="3">Wikel</strain>
        <strain evidence="1">Wikel colony</strain>
    </source>
</reference>
<dbReference type="PaxDb" id="6945-B7QE42"/>
<dbReference type="AlphaFoldDB" id="B7QE42"/>
<evidence type="ECO:0000313" key="2">
    <source>
        <dbReference type="EnsemblMetazoa" id="ISCW012505-PA"/>
    </source>
</evidence>
<evidence type="ECO:0007829" key="4">
    <source>
        <dbReference type="PeptideAtlas" id="B7QE42"/>
    </source>
</evidence>
<dbReference type="EMBL" id="ABJB010588025">
    <property type="status" value="NOT_ANNOTATED_CDS"/>
    <property type="molecule type" value="Genomic_DNA"/>
</dbReference>
<dbReference type="VEuPathDB" id="VectorBase:ISCW012505"/>
<dbReference type="Proteomes" id="UP000001555">
    <property type="component" value="Unassembled WGS sequence"/>
</dbReference>
<reference evidence="2" key="2">
    <citation type="submission" date="2020-05" db="UniProtKB">
        <authorList>
            <consortium name="EnsemblMetazoa"/>
        </authorList>
    </citation>
    <scope>IDENTIFICATION</scope>
    <source>
        <strain evidence="2">wikel</strain>
    </source>
</reference>
<dbReference type="InParanoid" id="B7QE42"/>
<evidence type="ECO:0008006" key="5">
    <source>
        <dbReference type="Google" id="ProtNLM"/>
    </source>
</evidence>
<dbReference type="EnsemblMetazoa" id="ISCW012505-RA">
    <property type="protein sequence ID" value="ISCW012505-PA"/>
    <property type="gene ID" value="ISCW012505"/>
</dbReference>
<proteinExistence type="evidence at protein level"/>
<protein>
    <recommendedName>
        <fullName evidence="5">BEN domain-containing protein</fullName>
    </recommendedName>
</protein>
<evidence type="ECO:0000313" key="3">
    <source>
        <dbReference type="Proteomes" id="UP000001555"/>
    </source>
</evidence>
<dbReference type="EMBL" id="ABJB010093413">
    <property type="status" value="NOT_ANNOTATED_CDS"/>
    <property type="molecule type" value="Genomic_DNA"/>
</dbReference>
<keyword evidence="3" id="KW-1185">Reference proteome</keyword>
<gene>
    <name evidence="1" type="ORF">IscW_ISCW012505</name>
</gene>
<sequence length="154" mass="16958">MFMLTVPEQRLASVPPVTKPKLFDVIDGHVYFSPGVSMPLPKFNLALSAKSDSKCVIEGSKCLWTQEQLASRSVTGTACRNKPGSKAKREASPEKMEALRNLLGRYVALHPRANEVDVVRVAALGDLMTNYLTDCGRRVRKRLEQLAAKEATSV</sequence>
<dbReference type="VEuPathDB" id="VectorBase:ISCI012505"/>
<dbReference type="EMBL" id="DS918583">
    <property type="protein sequence ID" value="EEC17114.1"/>
    <property type="molecule type" value="Genomic_DNA"/>
</dbReference>
<accession>B7QE42</accession>
<name>B7QE42_IXOSC</name>
<dbReference type="HOGENOM" id="CLU_1706231_0_0_1"/>
<keyword evidence="4" id="KW-1267">Proteomics identification</keyword>